<accession>A0A914PLR5</accession>
<dbReference type="WBParaSite" id="PDA_v2.g18928.t1">
    <property type="protein sequence ID" value="PDA_v2.g18928.t1"/>
    <property type="gene ID" value="PDA_v2.g18928"/>
</dbReference>
<sequence length="264" mass="30394">MGLFFRIDGYDSLSDDKKKLLDELYKKDNGSYLLPKAETTSFEKYFCAAQECPNSILKSKYKIIGPRIRYQTKTYHPGCLAAMGKVNIDGVEVKNYDSLSDYQKGRLRTFFQKSNEFHIPFIEKATDDNYCTLADCPNANGRPSKFPWPYTIKFGQLQIKFHGDIYHPKCFKSSQIVNMDVKSFRGYDSLSRRTKQLLEKSFEDIEMDNEEGESSGNDDGSDSFDYESDQMDDNNDEPPAKKSKIMEPQVQDGNVSNEIIQKRI</sequence>
<feature type="region of interest" description="Disordered" evidence="1">
    <location>
        <begin position="205"/>
        <end position="264"/>
    </location>
</feature>
<reference evidence="3" key="1">
    <citation type="submission" date="2022-11" db="UniProtKB">
        <authorList>
            <consortium name="WormBaseParasite"/>
        </authorList>
    </citation>
    <scope>IDENTIFICATION</scope>
</reference>
<evidence type="ECO:0000256" key="1">
    <source>
        <dbReference type="SAM" id="MobiDB-lite"/>
    </source>
</evidence>
<feature type="compositionally biased region" description="Polar residues" evidence="1">
    <location>
        <begin position="251"/>
        <end position="264"/>
    </location>
</feature>
<protein>
    <submittedName>
        <fullName evidence="3">Uncharacterized protein</fullName>
    </submittedName>
</protein>
<feature type="compositionally biased region" description="Acidic residues" evidence="1">
    <location>
        <begin position="219"/>
        <end position="236"/>
    </location>
</feature>
<dbReference type="AlphaFoldDB" id="A0A914PLR5"/>
<keyword evidence="2" id="KW-1185">Reference proteome</keyword>
<dbReference type="Proteomes" id="UP000887578">
    <property type="component" value="Unplaced"/>
</dbReference>
<evidence type="ECO:0000313" key="3">
    <source>
        <dbReference type="WBParaSite" id="PDA_v2.g18928.t1"/>
    </source>
</evidence>
<name>A0A914PLR5_9BILA</name>
<proteinExistence type="predicted"/>
<organism evidence="2 3">
    <name type="scientific">Panagrolaimus davidi</name>
    <dbReference type="NCBI Taxonomy" id="227884"/>
    <lineage>
        <taxon>Eukaryota</taxon>
        <taxon>Metazoa</taxon>
        <taxon>Ecdysozoa</taxon>
        <taxon>Nematoda</taxon>
        <taxon>Chromadorea</taxon>
        <taxon>Rhabditida</taxon>
        <taxon>Tylenchina</taxon>
        <taxon>Panagrolaimomorpha</taxon>
        <taxon>Panagrolaimoidea</taxon>
        <taxon>Panagrolaimidae</taxon>
        <taxon>Panagrolaimus</taxon>
    </lineage>
</organism>
<evidence type="ECO:0000313" key="2">
    <source>
        <dbReference type="Proteomes" id="UP000887578"/>
    </source>
</evidence>